<dbReference type="InterPro" id="IPR041741">
    <property type="entry name" value="SMC3_ABC_euk"/>
</dbReference>
<dbReference type="OrthoDB" id="431497at2759"/>
<evidence type="ECO:0000256" key="2">
    <source>
        <dbReference type="ARBA" id="ARBA00005917"/>
    </source>
</evidence>
<keyword evidence="3" id="KW-0132">Cell division</keyword>
<dbReference type="GO" id="GO:0051301">
    <property type="term" value="P:cell division"/>
    <property type="evidence" value="ECO:0007669"/>
    <property type="project" value="UniProtKB-KW"/>
</dbReference>
<dbReference type="AlphaFoldDB" id="A0A0G4J106"/>
<evidence type="ECO:0000256" key="8">
    <source>
        <dbReference type="PIRNR" id="PIRNR005719"/>
    </source>
</evidence>
<comment type="subcellular location">
    <subcellularLocation>
        <location evidence="1 8">Nucleus</location>
    </subcellularLocation>
</comment>
<dbReference type="Gene3D" id="3.30.70.1620">
    <property type="match status" value="1"/>
</dbReference>
<comment type="similarity">
    <text evidence="2">Belongs to the SMC family. SMC3 subfamily.</text>
</comment>
<dbReference type="EMBL" id="OVEO01000015">
    <property type="protein sequence ID" value="SPR00911.1"/>
    <property type="molecule type" value="Genomic_DNA"/>
</dbReference>
<dbReference type="GO" id="GO:0051276">
    <property type="term" value="P:chromosome organization"/>
    <property type="evidence" value="ECO:0007669"/>
    <property type="project" value="InterPro"/>
</dbReference>
<dbReference type="OMA" id="GQKTVCA"/>
<dbReference type="Pfam" id="PF02463">
    <property type="entry name" value="SMC_N"/>
    <property type="match status" value="1"/>
</dbReference>
<dbReference type="Pfam" id="PF06470">
    <property type="entry name" value="SMC_hinge"/>
    <property type="match status" value="1"/>
</dbReference>
<reference evidence="13 15" key="2">
    <citation type="submission" date="2018-03" db="EMBL/GenBank/DDBJ databases">
        <authorList>
            <person name="Fogelqvist J."/>
        </authorList>
    </citation>
    <scope>NUCLEOTIDE SEQUENCE [LARGE SCALE GENOMIC DNA]</scope>
</reference>
<dbReference type="SUPFAM" id="SSF52540">
    <property type="entry name" value="P-loop containing nucleoside triphosphate hydrolases"/>
    <property type="match status" value="1"/>
</dbReference>
<feature type="compositionally biased region" description="Acidic residues" evidence="10">
    <location>
        <begin position="1059"/>
        <end position="1071"/>
    </location>
</feature>
<dbReference type="GO" id="GO:0005524">
    <property type="term" value="F:ATP binding"/>
    <property type="evidence" value="ECO:0007669"/>
    <property type="project" value="InterPro"/>
</dbReference>
<feature type="compositionally biased region" description="Basic and acidic residues" evidence="10">
    <location>
        <begin position="455"/>
        <end position="472"/>
    </location>
</feature>
<feature type="region of interest" description="Disordered" evidence="10">
    <location>
        <begin position="441"/>
        <end position="473"/>
    </location>
</feature>
<dbReference type="CDD" id="cd03272">
    <property type="entry name" value="ABC_SMC3_euk"/>
    <property type="match status" value="1"/>
</dbReference>
<dbReference type="Gene3D" id="3.40.50.300">
    <property type="entry name" value="P-loop containing nucleotide triphosphate hydrolases"/>
    <property type="match status" value="2"/>
</dbReference>
<reference evidence="12 14" key="1">
    <citation type="submission" date="2015-02" db="EMBL/GenBank/DDBJ databases">
        <authorList>
            <person name="Chooi Y.-H."/>
        </authorList>
    </citation>
    <scope>NUCLEOTIDE SEQUENCE [LARGE SCALE GENOMIC DNA]</scope>
    <source>
        <strain evidence="12">E3</strain>
    </source>
</reference>
<protein>
    <recommendedName>
        <fullName evidence="8">Structural maintenance of chromosomes protein</fullName>
    </recommendedName>
</protein>
<keyword evidence="5 9" id="KW-0175">Coiled coil</keyword>
<evidence type="ECO:0000313" key="13">
    <source>
        <dbReference type="EMBL" id="SPR00911.1"/>
    </source>
</evidence>
<dbReference type="SUPFAM" id="SSF75553">
    <property type="entry name" value="Smc hinge domain"/>
    <property type="match status" value="1"/>
</dbReference>
<dbReference type="PIRSF" id="PIRSF005719">
    <property type="entry name" value="SMC"/>
    <property type="match status" value="1"/>
</dbReference>
<name>A0A0G4J106_PLABS</name>
<keyword evidence="6 8" id="KW-0539">Nucleus</keyword>
<gene>
    <name evidence="12" type="ORF">PBRA_008484</name>
    <name evidence="13" type="ORF">PLBR_LOCUS8126</name>
</gene>
<dbReference type="STRING" id="37360.A0A0G4J106"/>
<dbReference type="EMBL" id="CDSF01000111">
    <property type="protein sequence ID" value="CEP01172.1"/>
    <property type="molecule type" value="Genomic_DNA"/>
</dbReference>
<evidence type="ECO:0000256" key="7">
    <source>
        <dbReference type="ARBA" id="ARBA00023306"/>
    </source>
</evidence>
<keyword evidence="7" id="KW-0131">Cell cycle</keyword>
<dbReference type="SMART" id="SM00968">
    <property type="entry name" value="SMC_hinge"/>
    <property type="match status" value="1"/>
</dbReference>
<feature type="region of interest" description="Disordered" evidence="10">
    <location>
        <begin position="1158"/>
        <end position="1199"/>
    </location>
</feature>
<feature type="coiled-coil region" evidence="9">
    <location>
        <begin position="779"/>
        <end position="806"/>
    </location>
</feature>
<dbReference type="InterPro" id="IPR027417">
    <property type="entry name" value="P-loop_NTPase"/>
</dbReference>
<feature type="coiled-coil region" evidence="9">
    <location>
        <begin position="185"/>
        <end position="286"/>
    </location>
</feature>
<evidence type="ECO:0000313" key="14">
    <source>
        <dbReference type="Proteomes" id="UP000039324"/>
    </source>
</evidence>
<dbReference type="InterPro" id="IPR036277">
    <property type="entry name" value="SMC_hinge_sf"/>
</dbReference>
<sequence>MYIDRLVIEGFKSYKDRVEVQFAPGLNVILGRNGAGKSNVFAAIEFVLSNKYSSLRAEDRQRLLHEGSGRAVLAAYVELVFNNKDRRFPDDKDVVTLRRVIGLKKDEFLLNNRHVSKTQVDNLLESAGFSRSNPYNIVQQGKVNALVKMTDKARLDLLKEIAGTRVYDQRRAESLRIMHDTDSCTAQIAEISESLEARLQELEGEQEELRQYQALDRERRSLEYTIFTLEQNSAERKLAALENDRQKAHKEAEQTHAEAASIAESLTNIESEIALLEGRQKRLHDQKQVLQAHLQTTVKERARCELVARDHAKHAAGNAQRRQALTADLEELEKRIGEVRAQLSDASAKFEDAKQAEVTTQARLDSCRIQLDELYAKRGRSALFKSRSARDAYLREQIRKSEQACAVEREKEKAYGEELQALESRLQDLKSRHELASQQIQQSMAESQQVSGRLGELKKARDDATNERKQLWRQESQFESDNAELKERLHRAETSLYSTMPRDVRLGLQAVKEICAERKITGVFGMVCELFTTEPTFYQCVQTTAGNRLFHVVVDTDETASVLLENIRRMRAGRVTFMPLNKLKVSPSSMYVESSDAIPMLDKLVFKPQFLPAMSQLFGKTVIVRNLDVGAAYSREHGMNAITLDGDQVNKKGAMTGGFVDTKASPLKAMADLNDVRNAVAAAGSSASVRERARIKDQEVAAILGDMQACDAQRRALRDRIVQAKDETAQVDSERAIVESELASKRDAVHACVHNIEQLEASIQAQRTELSSPFRASLSEAESARLASLTEEIESLNRSVIAISERRAKCEADRAALADDLSMNLVPRQRDLRAALDALQEEDAEVGEDGDADTELASLRKQETDTLRELERIEGDIAAAQSRIGDLTAQAETIKARESEIRVAIQEHTRRMEKIVNRASLLMNKKDSCVRSIRALGSLPSAAFETYGSQPISSLMDSLAKCNTELKKYSHVNKKAIDQFTAFTEQRAQLRDRKAELDRGKVAIEQCIAHLDHQKEEAIRRTFKGIAKNFSQVFAELVPGGKATLVIQTRRDTDVVDSSGEEDSHEEEEEEAERRGGPAAGEEGGGTDRYTGVGIKVSFTGAGGTVLAMTQLSGGQQTIVALALIFAIQRCDPFPFYLFDEIDSNLDSAHRAAVAQMIARQSRPPRSEDDMDVDGAHGSGEEAEEADLEATEKQLERETSSRQTQFICTTFRPELSEYAAGRFGVFYANKVSQVRAITAEEGRAILESSEAPADLDDDDRRDD</sequence>
<dbReference type="InterPro" id="IPR003395">
    <property type="entry name" value="RecF/RecN/SMC_N"/>
</dbReference>
<dbReference type="GO" id="GO:0005634">
    <property type="term" value="C:nucleus"/>
    <property type="evidence" value="ECO:0007669"/>
    <property type="project" value="UniProtKB-SubCell"/>
</dbReference>
<feature type="region of interest" description="Disordered" evidence="10">
    <location>
        <begin position="1241"/>
        <end position="1263"/>
    </location>
</feature>
<feature type="coiled-coil region" evidence="9">
    <location>
        <begin position="315"/>
        <end position="356"/>
    </location>
</feature>
<evidence type="ECO:0000256" key="3">
    <source>
        <dbReference type="ARBA" id="ARBA00022618"/>
    </source>
</evidence>
<feature type="domain" description="SMC hinge" evidence="11">
    <location>
        <begin position="521"/>
        <end position="634"/>
    </location>
</feature>
<evidence type="ECO:0000256" key="5">
    <source>
        <dbReference type="ARBA" id="ARBA00023054"/>
    </source>
</evidence>
<dbReference type="GO" id="GO:0005694">
    <property type="term" value="C:chromosome"/>
    <property type="evidence" value="ECO:0007669"/>
    <property type="project" value="InterPro"/>
</dbReference>
<organism evidence="12 14">
    <name type="scientific">Plasmodiophora brassicae</name>
    <name type="common">Clubroot disease agent</name>
    <dbReference type="NCBI Taxonomy" id="37360"/>
    <lineage>
        <taxon>Eukaryota</taxon>
        <taxon>Sar</taxon>
        <taxon>Rhizaria</taxon>
        <taxon>Endomyxa</taxon>
        <taxon>Phytomyxea</taxon>
        <taxon>Plasmodiophorida</taxon>
        <taxon>Plasmodiophoridae</taxon>
        <taxon>Plasmodiophora</taxon>
    </lineage>
</organism>
<feature type="region of interest" description="Disordered" evidence="10">
    <location>
        <begin position="1049"/>
        <end position="1090"/>
    </location>
</feature>
<dbReference type="InterPro" id="IPR010935">
    <property type="entry name" value="SMC_hinge"/>
</dbReference>
<evidence type="ECO:0000256" key="4">
    <source>
        <dbReference type="ARBA" id="ARBA00022776"/>
    </source>
</evidence>
<evidence type="ECO:0000256" key="6">
    <source>
        <dbReference type="ARBA" id="ARBA00023242"/>
    </source>
</evidence>
<dbReference type="InterPro" id="IPR024704">
    <property type="entry name" value="SMC"/>
</dbReference>
<feature type="compositionally biased region" description="Basic and acidic residues" evidence="10">
    <location>
        <begin position="1190"/>
        <end position="1199"/>
    </location>
</feature>
<evidence type="ECO:0000259" key="11">
    <source>
        <dbReference type="SMART" id="SM00968"/>
    </source>
</evidence>
<geneLocation type="mitochondrion" evidence="13"/>
<feature type="coiled-coil region" evidence="9">
    <location>
        <begin position="856"/>
        <end position="925"/>
    </location>
</feature>
<keyword evidence="14" id="KW-1185">Reference proteome</keyword>
<evidence type="ECO:0000256" key="1">
    <source>
        <dbReference type="ARBA" id="ARBA00004123"/>
    </source>
</evidence>
<evidence type="ECO:0000256" key="9">
    <source>
        <dbReference type="SAM" id="Coils"/>
    </source>
</evidence>
<keyword evidence="13" id="KW-0496">Mitochondrion</keyword>
<feature type="compositionally biased region" description="Acidic residues" evidence="10">
    <location>
        <begin position="1253"/>
        <end position="1263"/>
    </location>
</feature>
<keyword evidence="4" id="KW-0498">Mitosis</keyword>
<proteinExistence type="inferred from homology"/>
<evidence type="ECO:0000256" key="10">
    <source>
        <dbReference type="SAM" id="MobiDB-lite"/>
    </source>
</evidence>
<dbReference type="Gene3D" id="1.20.1060.20">
    <property type="match status" value="1"/>
</dbReference>
<evidence type="ECO:0000313" key="12">
    <source>
        <dbReference type="EMBL" id="CEP01172.1"/>
    </source>
</evidence>
<accession>A0A0G4J106</accession>
<dbReference type="Proteomes" id="UP000290189">
    <property type="component" value="Unassembled WGS sequence"/>
</dbReference>
<evidence type="ECO:0000313" key="15">
    <source>
        <dbReference type="Proteomes" id="UP000290189"/>
    </source>
</evidence>
<dbReference type="PANTHER" id="PTHR43977">
    <property type="entry name" value="STRUCTURAL MAINTENANCE OF CHROMOSOMES PROTEIN 3"/>
    <property type="match status" value="1"/>
</dbReference>
<dbReference type="Proteomes" id="UP000039324">
    <property type="component" value="Unassembled WGS sequence"/>
</dbReference>
<dbReference type="GO" id="GO:0016887">
    <property type="term" value="F:ATP hydrolysis activity"/>
    <property type="evidence" value="ECO:0007669"/>
    <property type="project" value="InterPro"/>
</dbReference>